<dbReference type="InterPro" id="IPR012678">
    <property type="entry name" value="Ribosomal_uL23/eL15/eS24_sf"/>
</dbReference>
<proteinExistence type="inferred from homology"/>
<dbReference type="EMBL" id="VXKE01000019">
    <property type="protein sequence ID" value="KAA8708583.1"/>
    <property type="molecule type" value="Genomic_DNA"/>
</dbReference>
<dbReference type="HAMAP" id="MF_01369_B">
    <property type="entry name" value="Ribosomal_uL23_B"/>
    <property type="match status" value="1"/>
</dbReference>
<comment type="subunit">
    <text evidence="4">Part of the 50S ribosomal subunit. Contacts protein L29, and trigger factor when it is bound to the ribosome.</text>
</comment>
<organism evidence="5 6">
    <name type="scientific">Helicobacter canis</name>
    <dbReference type="NCBI Taxonomy" id="29419"/>
    <lineage>
        <taxon>Bacteria</taxon>
        <taxon>Pseudomonadati</taxon>
        <taxon>Campylobacterota</taxon>
        <taxon>Epsilonproteobacteria</taxon>
        <taxon>Campylobacterales</taxon>
        <taxon>Helicobacteraceae</taxon>
        <taxon>Helicobacter</taxon>
    </lineage>
</organism>
<keyword evidence="2 4" id="KW-0689">Ribosomal protein</keyword>
<dbReference type="Pfam" id="PF00276">
    <property type="entry name" value="Ribosomal_L23"/>
    <property type="match status" value="1"/>
</dbReference>
<reference evidence="5 6" key="1">
    <citation type="submission" date="2019-09" db="EMBL/GenBank/DDBJ databases">
        <title>Draft genome sequence of various Type strains from the CCUG.</title>
        <authorList>
            <person name="Pineiro-Iglesias B."/>
            <person name="Tunovic T."/>
            <person name="Unosson C."/>
            <person name="Inganas E."/>
            <person name="Ohlen M."/>
            <person name="Cardew S."/>
            <person name="Jensie-Markopoulos S."/>
            <person name="Salva-Serra F."/>
            <person name="Jaen-Luchoro D."/>
            <person name="Karlsson R."/>
            <person name="Svensson-Stadler L."/>
            <person name="Chun J."/>
            <person name="Moore E."/>
        </authorList>
    </citation>
    <scope>NUCLEOTIDE SEQUENCE [LARGE SCALE GENOMIC DNA]</scope>
    <source>
        <strain evidence="5 6">CCUG 32756T</strain>
    </source>
</reference>
<evidence type="ECO:0000256" key="1">
    <source>
        <dbReference type="ARBA" id="ARBA00006700"/>
    </source>
</evidence>
<dbReference type="Gene3D" id="3.30.70.330">
    <property type="match status" value="1"/>
</dbReference>
<evidence type="ECO:0000256" key="4">
    <source>
        <dbReference type="HAMAP-Rule" id="MF_01369"/>
    </source>
</evidence>
<dbReference type="AlphaFoldDB" id="A0A5M9QI95"/>
<keyword evidence="4" id="KW-0694">RNA-binding</keyword>
<gene>
    <name evidence="4" type="primary">rplW</name>
    <name evidence="5" type="ORF">F4V45_06595</name>
</gene>
<accession>A0A5M9QI95</accession>
<evidence type="ECO:0000313" key="6">
    <source>
        <dbReference type="Proteomes" id="UP000323707"/>
    </source>
</evidence>
<evidence type="ECO:0000256" key="2">
    <source>
        <dbReference type="ARBA" id="ARBA00022980"/>
    </source>
</evidence>
<dbReference type="SUPFAM" id="SSF54189">
    <property type="entry name" value="Ribosomal proteins S24e, L23 and L15e"/>
    <property type="match status" value="1"/>
</dbReference>
<comment type="similarity">
    <text evidence="1 4">Belongs to the universal ribosomal protein uL23 family.</text>
</comment>
<name>A0A5M9QI95_9HELI</name>
<dbReference type="InterPro" id="IPR013025">
    <property type="entry name" value="Ribosomal_uL23-like"/>
</dbReference>
<keyword evidence="4" id="KW-0699">rRNA-binding</keyword>
<dbReference type="GO" id="GO:0019843">
    <property type="term" value="F:rRNA binding"/>
    <property type="evidence" value="ECO:0007669"/>
    <property type="project" value="UniProtKB-UniRule"/>
</dbReference>
<sequence>MADITDIKSILYTEKSLSLQESGVLVVQTSTRVTKNQLKEVFREYFGVVPVKINSLRQDGKVKRSIKRGGNGSQKFYGQRSSYKKFYVKIPEGAKIDSLTA</sequence>
<dbReference type="RefSeq" id="WP_023930271.1">
    <property type="nucleotide sequence ID" value="NZ_JAERIX010000008.1"/>
</dbReference>
<comment type="caution">
    <text evidence="5">The sequence shown here is derived from an EMBL/GenBank/DDBJ whole genome shotgun (WGS) entry which is preliminary data.</text>
</comment>
<dbReference type="NCBIfam" id="NF004362">
    <property type="entry name" value="PRK05738.2-2"/>
    <property type="match status" value="1"/>
</dbReference>
<dbReference type="GO" id="GO:0003735">
    <property type="term" value="F:structural constituent of ribosome"/>
    <property type="evidence" value="ECO:0007669"/>
    <property type="project" value="InterPro"/>
</dbReference>
<dbReference type="GO" id="GO:1990904">
    <property type="term" value="C:ribonucleoprotein complex"/>
    <property type="evidence" value="ECO:0007669"/>
    <property type="project" value="UniProtKB-KW"/>
</dbReference>
<dbReference type="GO" id="GO:0005840">
    <property type="term" value="C:ribosome"/>
    <property type="evidence" value="ECO:0007669"/>
    <property type="project" value="UniProtKB-KW"/>
</dbReference>
<evidence type="ECO:0000256" key="3">
    <source>
        <dbReference type="ARBA" id="ARBA00023274"/>
    </source>
</evidence>
<dbReference type="GO" id="GO:0006412">
    <property type="term" value="P:translation"/>
    <property type="evidence" value="ECO:0007669"/>
    <property type="project" value="UniProtKB-UniRule"/>
</dbReference>
<comment type="function">
    <text evidence="4">One of the early assembly proteins it binds 23S rRNA. One of the proteins that surrounds the polypeptide exit tunnel on the outside of the ribosome. Forms the main docking site for trigger factor binding to the ribosome.</text>
</comment>
<keyword evidence="3 4" id="KW-0687">Ribonucleoprotein</keyword>
<dbReference type="InterPro" id="IPR012677">
    <property type="entry name" value="Nucleotide-bd_a/b_plait_sf"/>
</dbReference>
<protein>
    <recommendedName>
        <fullName evidence="4">Large ribosomal subunit protein uL23</fullName>
    </recommendedName>
</protein>
<dbReference type="Proteomes" id="UP000323707">
    <property type="component" value="Unassembled WGS sequence"/>
</dbReference>
<evidence type="ECO:0000313" key="5">
    <source>
        <dbReference type="EMBL" id="KAA8708583.1"/>
    </source>
</evidence>